<dbReference type="AlphaFoldDB" id="A0A9D4PXK3"/>
<evidence type="ECO:0000313" key="1">
    <source>
        <dbReference type="EMBL" id="KAH7957508.1"/>
    </source>
</evidence>
<organism evidence="1 2">
    <name type="scientific">Rhipicephalus sanguineus</name>
    <name type="common">Brown dog tick</name>
    <name type="synonym">Ixodes sanguineus</name>
    <dbReference type="NCBI Taxonomy" id="34632"/>
    <lineage>
        <taxon>Eukaryota</taxon>
        <taxon>Metazoa</taxon>
        <taxon>Ecdysozoa</taxon>
        <taxon>Arthropoda</taxon>
        <taxon>Chelicerata</taxon>
        <taxon>Arachnida</taxon>
        <taxon>Acari</taxon>
        <taxon>Parasitiformes</taxon>
        <taxon>Ixodida</taxon>
        <taxon>Ixodoidea</taxon>
        <taxon>Ixodidae</taxon>
        <taxon>Rhipicephalinae</taxon>
        <taxon>Rhipicephalus</taxon>
        <taxon>Rhipicephalus</taxon>
    </lineage>
</organism>
<reference evidence="1" key="1">
    <citation type="journal article" date="2020" name="Cell">
        <title>Large-Scale Comparative Analyses of Tick Genomes Elucidate Their Genetic Diversity and Vector Capacities.</title>
        <authorList>
            <consortium name="Tick Genome and Microbiome Consortium (TIGMIC)"/>
            <person name="Jia N."/>
            <person name="Wang J."/>
            <person name="Shi W."/>
            <person name="Du L."/>
            <person name="Sun Y."/>
            <person name="Zhan W."/>
            <person name="Jiang J.F."/>
            <person name="Wang Q."/>
            <person name="Zhang B."/>
            <person name="Ji P."/>
            <person name="Bell-Sakyi L."/>
            <person name="Cui X.M."/>
            <person name="Yuan T.T."/>
            <person name="Jiang B.G."/>
            <person name="Yang W.F."/>
            <person name="Lam T.T."/>
            <person name="Chang Q.C."/>
            <person name="Ding S.J."/>
            <person name="Wang X.J."/>
            <person name="Zhu J.G."/>
            <person name="Ruan X.D."/>
            <person name="Zhao L."/>
            <person name="Wei J.T."/>
            <person name="Ye R.Z."/>
            <person name="Que T.C."/>
            <person name="Du C.H."/>
            <person name="Zhou Y.H."/>
            <person name="Cheng J.X."/>
            <person name="Dai P.F."/>
            <person name="Guo W.B."/>
            <person name="Han X.H."/>
            <person name="Huang E.J."/>
            <person name="Li L.F."/>
            <person name="Wei W."/>
            <person name="Gao Y.C."/>
            <person name="Liu J.Z."/>
            <person name="Shao H.Z."/>
            <person name="Wang X."/>
            <person name="Wang C.C."/>
            <person name="Yang T.C."/>
            <person name="Huo Q.B."/>
            <person name="Li W."/>
            <person name="Chen H.Y."/>
            <person name="Chen S.E."/>
            <person name="Zhou L.G."/>
            <person name="Ni X.B."/>
            <person name="Tian J.H."/>
            <person name="Sheng Y."/>
            <person name="Liu T."/>
            <person name="Pan Y.S."/>
            <person name="Xia L.Y."/>
            <person name="Li J."/>
            <person name="Zhao F."/>
            <person name="Cao W.C."/>
        </authorList>
    </citation>
    <scope>NUCLEOTIDE SEQUENCE</scope>
    <source>
        <strain evidence="1">Rsan-2018</strain>
    </source>
</reference>
<evidence type="ECO:0000313" key="2">
    <source>
        <dbReference type="Proteomes" id="UP000821837"/>
    </source>
</evidence>
<dbReference type="Proteomes" id="UP000821837">
    <property type="component" value="Unassembled WGS sequence"/>
</dbReference>
<proteinExistence type="predicted"/>
<gene>
    <name evidence="1" type="ORF">HPB52_019595</name>
</gene>
<sequence>MGTTSHWRPSQAGLLISTSVVLSLYEELLAKHRYRYVLTGRLVQDCIENIFSVLRLRKPVPTAHDVKCALKLISVGQFSHTPKSTGYEVDDSLYLADLLGPTLKDKPTESEDDDEKLEDLLVDVTDVECDILAYFGGFLDKALLKGSMGTLLLIYALERGRHGFPGQYNVYFGLIGIILVVSMAEPSPWV</sequence>
<dbReference type="EMBL" id="JABSTV010001250">
    <property type="protein sequence ID" value="KAH7957508.1"/>
    <property type="molecule type" value="Genomic_DNA"/>
</dbReference>
<protein>
    <submittedName>
        <fullName evidence="1">Uncharacterized protein</fullName>
    </submittedName>
</protein>
<comment type="caution">
    <text evidence="1">The sequence shown here is derived from an EMBL/GenBank/DDBJ whole genome shotgun (WGS) entry which is preliminary data.</text>
</comment>
<dbReference type="VEuPathDB" id="VectorBase:RSAN_027183"/>
<keyword evidence="2" id="KW-1185">Reference proteome</keyword>
<reference evidence="1" key="2">
    <citation type="submission" date="2021-09" db="EMBL/GenBank/DDBJ databases">
        <authorList>
            <person name="Jia N."/>
            <person name="Wang J."/>
            <person name="Shi W."/>
            <person name="Du L."/>
            <person name="Sun Y."/>
            <person name="Zhan W."/>
            <person name="Jiang J."/>
            <person name="Wang Q."/>
            <person name="Zhang B."/>
            <person name="Ji P."/>
            <person name="Sakyi L.B."/>
            <person name="Cui X."/>
            <person name="Yuan T."/>
            <person name="Jiang B."/>
            <person name="Yang W."/>
            <person name="Lam T.T.-Y."/>
            <person name="Chang Q."/>
            <person name="Ding S."/>
            <person name="Wang X."/>
            <person name="Zhu J."/>
            <person name="Ruan X."/>
            <person name="Zhao L."/>
            <person name="Wei J."/>
            <person name="Que T."/>
            <person name="Du C."/>
            <person name="Cheng J."/>
            <person name="Dai P."/>
            <person name="Han X."/>
            <person name="Huang E."/>
            <person name="Gao Y."/>
            <person name="Liu J."/>
            <person name="Shao H."/>
            <person name="Ye R."/>
            <person name="Li L."/>
            <person name="Wei W."/>
            <person name="Wang X."/>
            <person name="Wang C."/>
            <person name="Huo Q."/>
            <person name="Li W."/>
            <person name="Guo W."/>
            <person name="Chen H."/>
            <person name="Chen S."/>
            <person name="Zhou L."/>
            <person name="Zhou L."/>
            <person name="Ni X."/>
            <person name="Tian J."/>
            <person name="Zhou Y."/>
            <person name="Sheng Y."/>
            <person name="Liu T."/>
            <person name="Pan Y."/>
            <person name="Xia L."/>
            <person name="Li J."/>
            <person name="Zhao F."/>
            <person name="Cao W."/>
        </authorList>
    </citation>
    <scope>NUCLEOTIDE SEQUENCE</scope>
    <source>
        <strain evidence="1">Rsan-2018</strain>
        <tissue evidence="1">Larvae</tissue>
    </source>
</reference>
<name>A0A9D4PXK3_RHISA</name>
<accession>A0A9D4PXK3</accession>